<feature type="compositionally biased region" description="Polar residues" evidence="1">
    <location>
        <begin position="226"/>
        <end position="240"/>
    </location>
</feature>
<name>A0ABP8H9W5_9BURK</name>
<dbReference type="Proteomes" id="UP001501671">
    <property type="component" value="Unassembled WGS sequence"/>
</dbReference>
<feature type="transmembrane region" description="Helical" evidence="2">
    <location>
        <begin position="173"/>
        <end position="193"/>
    </location>
</feature>
<dbReference type="InterPro" id="IPR038695">
    <property type="entry name" value="Saro_0823-like_sf"/>
</dbReference>
<dbReference type="Gene3D" id="2.60.120.1140">
    <property type="entry name" value="Protein of unknown function DUF192"/>
    <property type="match status" value="1"/>
</dbReference>
<protein>
    <recommendedName>
        <fullName evidence="5">DUF192 domain-containing protein</fullName>
    </recommendedName>
</protein>
<evidence type="ECO:0000313" key="4">
    <source>
        <dbReference type="Proteomes" id="UP001501671"/>
    </source>
</evidence>
<comment type="caution">
    <text evidence="3">The sequence shown here is derived from an EMBL/GenBank/DDBJ whole genome shotgun (WGS) entry which is preliminary data.</text>
</comment>
<evidence type="ECO:0000313" key="3">
    <source>
        <dbReference type="EMBL" id="GAA4336391.1"/>
    </source>
</evidence>
<feature type="region of interest" description="Disordered" evidence="1">
    <location>
        <begin position="226"/>
        <end position="267"/>
    </location>
</feature>
<reference evidence="4" key="1">
    <citation type="journal article" date="2019" name="Int. J. Syst. Evol. Microbiol.">
        <title>The Global Catalogue of Microorganisms (GCM) 10K type strain sequencing project: providing services to taxonomists for standard genome sequencing and annotation.</title>
        <authorList>
            <consortium name="The Broad Institute Genomics Platform"/>
            <consortium name="The Broad Institute Genome Sequencing Center for Infectious Disease"/>
            <person name="Wu L."/>
            <person name="Ma J."/>
        </authorList>
    </citation>
    <scope>NUCLEOTIDE SEQUENCE [LARGE SCALE GENOMIC DNA]</scope>
    <source>
        <strain evidence="4">JCM 17666</strain>
    </source>
</reference>
<dbReference type="Pfam" id="PF02643">
    <property type="entry name" value="DUF192"/>
    <property type="match status" value="1"/>
</dbReference>
<dbReference type="EMBL" id="BAABFO010000015">
    <property type="protein sequence ID" value="GAA4336391.1"/>
    <property type="molecule type" value="Genomic_DNA"/>
</dbReference>
<evidence type="ECO:0008006" key="5">
    <source>
        <dbReference type="Google" id="ProtNLM"/>
    </source>
</evidence>
<dbReference type="RefSeq" id="WP_345250736.1">
    <property type="nucleotide sequence ID" value="NZ_BAABFO010000015.1"/>
</dbReference>
<evidence type="ECO:0000256" key="1">
    <source>
        <dbReference type="SAM" id="MobiDB-lite"/>
    </source>
</evidence>
<organism evidence="3 4">
    <name type="scientific">Pigmentiphaga soli</name>
    <dbReference type="NCBI Taxonomy" id="1007095"/>
    <lineage>
        <taxon>Bacteria</taxon>
        <taxon>Pseudomonadati</taxon>
        <taxon>Pseudomonadota</taxon>
        <taxon>Betaproteobacteria</taxon>
        <taxon>Burkholderiales</taxon>
        <taxon>Alcaligenaceae</taxon>
        <taxon>Pigmentiphaga</taxon>
    </lineage>
</organism>
<keyword evidence="2" id="KW-1133">Transmembrane helix</keyword>
<proteinExistence type="predicted"/>
<evidence type="ECO:0000256" key="2">
    <source>
        <dbReference type="SAM" id="Phobius"/>
    </source>
</evidence>
<keyword evidence="2" id="KW-0472">Membrane</keyword>
<keyword evidence="2" id="KW-0812">Transmembrane</keyword>
<dbReference type="InterPro" id="IPR003795">
    <property type="entry name" value="DUF192"/>
</dbReference>
<keyword evidence="4" id="KW-1185">Reference proteome</keyword>
<feature type="transmembrane region" description="Helical" evidence="2">
    <location>
        <begin position="134"/>
        <end position="153"/>
    </location>
</feature>
<accession>A0ABP8H9W5</accession>
<gene>
    <name evidence="3" type="ORF">GCM10023144_30650</name>
</gene>
<sequence>MRWRLATTFGARLRGLLGRPPLAPGEALWIAPCKAVHTFGMRHALDVAFIDRHGRIVRIVPELRPWRIAFCPAAAAVAEARAGESVRGGWRHGMALRPPGATPAAGGPPDASFTLPDPPMPRPTAVKLFSDQDLSWGAFIASLAIMFVAVNAFRGPLPDGPIEARLPLLLQYLGAFMASVLFGCAIVAIIWAVRRFTGRGYPTPRRDLAVAILLMMLVTFRSNDASAQPTPAMTQATPISHPTRPPAEISSTASLPTTAPGWAPMSS</sequence>